<keyword evidence="1" id="KW-0472">Membrane</keyword>
<feature type="transmembrane region" description="Helical" evidence="1">
    <location>
        <begin position="12"/>
        <end position="32"/>
    </location>
</feature>
<feature type="domain" description="Low molecular weight protein antigen 6 PH" evidence="2">
    <location>
        <begin position="63"/>
        <end position="125"/>
    </location>
</feature>
<gene>
    <name evidence="3" type="ORF">OHU69_05360</name>
</gene>
<keyword evidence="1" id="KW-1133">Transmembrane helix</keyword>
<accession>A0AAU1TY66</accession>
<keyword evidence="1" id="KW-0812">Transmembrane</keyword>
<evidence type="ECO:0000256" key="1">
    <source>
        <dbReference type="SAM" id="Phobius"/>
    </source>
</evidence>
<organism evidence="3">
    <name type="scientific">Streptomyces sp. NBC_00119</name>
    <dbReference type="NCBI Taxonomy" id="2975659"/>
    <lineage>
        <taxon>Bacteria</taxon>
        <taxon>Bacillati</taxon>
        <taxon>Actinomycetota</taxon>
        <taxon>Actinomycetes</taxon>
        <taxon>Kitasatosporales</taxon>
        <taxon>Streptomycetaceae</taxon>
        <taxon>Streptomyces</taxon>
    </lineage>
</organism>
<protein>
    <submittedName>
        <fullName evidence="3">PH domain-containing protein</fullName>
    </submittedName>
</protein>
<dbReference type="AlphaFoldDB" id="A0AAU1TY66"/>
<name>A0AAU1TY66_9ACTN</name>
<dbReference type="Pfam" id="PF10756">
    <property type="entry name" value="bPH_6"/>
    <property type="match status" value="1"/>
</dbReference>
<evidence type="ECO:0000313" key="3">
    <source>
        <dbReference type="EMBL" id="WTS10545.1"/>
    </source>
</evidence>
<dbReference type="InterPro" id="IPR019692">
    <property type="entry name" value="CFP-6_PH"/>
</dbReference>
<sequence>MDEPGAVYEIRYGWTASAWLALAFALLIGVGFVPGAEPPGNDHVELILAPYVALVIPAAALRRTAVRIDAHGITLGGQVFFRRPEFLPWAEIASVSFHAGARGTGRLPLPELEVRHRGGPAPRWGPATSPALREFDAYLSTHVDPDFVEAFKGTTESTRSMVLCKVDTRRLERAVRAFAPQVHVFGDAGRP</sequence>
<dbReference type="EMBL" id="CP108195">
    <property type="protein sequence ID" value="WTS10545.1"/>
    <property type="molecule type" value="Genomic_DNA"/>
</dbReference>
<reference evidence="3" key="1">
    <citation type="submission" date="2022-10" db="EMBL/GenBank/DDBJ databases">
        <title>The complete genomes of actinobacterial strains from the NBC collection.</title>
        <authorList>
            <person name="Joergensen T.S."/>
            <person name="Alvarez Arevalo M."/>
            <person name="Sterndorff E.B."/>
            <person name="Faurdal D."/>
            <person name="Vuksanovic O."/>
            <person name="Mourched A.-S."/>
            <person name="Charusanti P."/>
            <person name="Shaw S."/>
            <person name="Blin K."/>
            <person name="Weber T."/>
        </authorList>
    </citation>
    <scope>NUCLEOTIDE SEQUENCE</scope>
    <source>
        <strain evidence="3">NBC_00119</strain>
    </source>
</reference>
<feature type="transmembrane region" description="Helical" evidence="1">
    <location>
        <begin position="44"/>
        <end position="61"/>
    </location>
</feature>
<evidence type="ECO:0000259" key="2">
    <source>
        <dbReference type="Pfam" id="PF10756"/>
    </source>
</evidence>
<proteinExistence type="predicted"/>